<dbReference type="HOGENOM" id="CLU_1425934_0_0_6"/>
<dbReference type="RefSeq" id="WP_015854941.1">
    <property type="nucleotide sequence ID" value="NC_012880.1"/>
</dbReference>
<dbReference type="KEGG" id="dda:Dd703_3279"/>
<accession>C6CDH0</accession>
<sequence length="190" mass="22574">MHPEKMNIQEKESLTIGSLEDKTLQLKESRKLNVIYKQRIDAYHKQLCELQDENKKTLFKLEQCEQHLYAVTHSKSWKITAPIRIINYFIRSVLPISFIKSLVKKILKYGIPFVSKIPFLKRIALRILNKFPSIKQRVRKFAISPAYQYSKNSYYSPINEYDNVDFSCLSPFALDIYYNMKRQIKNKENS</sequence>
<dbReference type="EMBL" id="CP001654">
    <property type="protein sequence ID" value="ACS87041.1"/>
    <property type="molecule type" value="Genomic_DNA"/>
</dbReference>
<protein>
    <submittedName>
        <fullName evidence="1">Uncharacterized protein</fullName>
    </submittedName>
</protein>
<gene>
    <name evidence="1" type="ordered locus">Dd703_3279</name>
</gene>
<keyword evidence="2" id="KW-1185">Reference proteome</keyword>
<organism evidence="1 2">
    <name type="scientific">Musicola paradisiaca (strain Ech703)</name>
    <name type="common">Dickeya paradisiaca</name>
    <name type="synonym">Dickeya dadantii</name>
    <dbReference type="NCBI Taxonomy" id="579405"/>
    <lineage>
        <taxon>Bacteria</taxon>
        <taxon>Pseudomonadati</taxon>
        <taxon>Pseudomonadota</taxon>
        <taxon>Gammaproteobacteria</taxon>
        <taxon>Enterobacterales</taxon>
        <taxon>Pectobacteriaceae</taxon>
        <taxon>Musicola</taxon>
    </lineage>
</organism>
<reference evidence="1" key="1">
    <citation type="submission" date="2009-06" db="EMBL/GenBank/DDBJ databases">
        <title>Complete sequence of Dickeya dadantii Ech703.</title>
        <authorList>
            <consortium name="US DOE Joint Genome Institute"/>
            <person name="Lucas S."/>
            <person name="Copeland A."/>
            <person name="Lapidus A."/>
            <person name="Glavina del Rio T."/>
            <person name="Dalin E."/>
            <person name="Tice H."/>
            <person name="Bruce D."/>
            <person name="Goodwin L."/>
            <person name="Pitluck S."/>
            <person name="Chertkov O."/>
            <person name="Brettin T."/>
            <person name="Detter J.C."/>
            <person name="Han C."/>
            <person name="Larimer F."/>
            <person name="Land M."/>
            <person name="Hauser L."/>
            <person name="Kyrpides N."/>
            <person name="Mikhailova N."/>
            <person name="Balakrishnan V."/>
            <person name="Glasner J."/>
            <person name="Perna N.T."/>
        </authorList>
    </citation>
    <scope>NUCLEOTIDE SEQUENCE [LARGE SCALE GENOMIC DNA]</scope>
    <source>
        <strain evidence="1">Ech703</strain>
    </source>
</reference>
<dbReference type="AlphaFoldDB" id="C6CDH0"/>
<proteinExistence type="predicted"/>
<dbReference type="STRING" id="579405.Dd703_3279"/>
<name>C6CDH0_MUSP7</name>
<evidence type="ECO:0000313" key="1">
    <source>
        <dbReference type="EMBL" id="ACS87041.1"/>
    </source>
</evidence>
<evidence type="ECO:0000313" key="2">
    <source>
        <dbReference type="Proteomes" id="UP000002734"/>
    </source>
</evidence>
<dbReference type="Proteomes" id="UP000002734">
    <property type="component" value="Chromosome"/>
</dbReference>